<dbReference type="GO" id="GO:0008506">
    <property type="term" value="F:sucrose:proton symporter activity"/>
    <property type="evidence" value="ECO:0007669"/>
    <property type="project" value="TreeGrafter"/>
</dbReference>
<evidence type="ECO:0000256" key="3">
    <source>
        <dbReference type="ARBA" id="ARBA00022692"/>
    </source>
</evidence>
<dbReference type="PANTHER" id="PTHR19432">
    <property type="entry name" value="SUGAR TRANSPORTER"/>
    <property type="match status" value="1"/>
</dbReference>
<evidence type="ECO:0000256" key="6">
    <source>
        <dbReference type="SAM" id="Phobius"/>
    </source>
</evidence>
<evidence type="ECO:0000256" key="4">
    <source>
        <dbReference type="ARBA" id="ARBA00022989"/>
    </source>
</evidence>
<evidence type="ECO:0000313" key="8">
    <source>
        <dbReference type="Proteomes" id="UP000076532"/>
    </source>
</evidence>
<dbReference type="PANTHER" id="PTHR19432:SF91">
    <property type="entry name" value="GENERAL ALPHA-GLUCOSIDE PERMEASE"/>
    <property type="match status" value="1"/>
</dbReference>
<evidence type="ECO:0000313" key="7">
    <source>
        <dbReference type="EMBL" id="KZP04887.1"/>
    </source>
</evidence>
<dbReference type="SUPFAM" id="SSF103473">
    <property type="entry name" value="MFS general substrate transporter"/>
    <property type="match status" value="1"/>
</dbReference>
<feature type="transmembrane region" description="Helical" evidence="6">
    <location>
        <begin position="67"/>
        <end position="90"/>
    </location>
</feature>
<dbReference type="InterPro" id="IPR036259">
    <property type="entry name" value="MFS_trans_sf"/>
</dbReference>
<reference evidence="7 8" key="1">
    <citation type="journal article" date="2016" name="Mol. Biol. Evol.">
        <title>Comparative Genomics of Early-Diverging Mushroom-Forming Fungi Provides Insights into the Origins of Lignocellulose Decay Capabilities.</title>
        <authorList>
            <person name="Nagy L.G."/>
            <person name="Riley R."/>
            <person name="Tritt A."/>
            <person name="Adam C."/>
            <person name="Daum C."/>
            <person name="Floudas D."/>
            <person name="Sun H."/>
            <person name="Yadav J.S."/>
            <person name="Pangilinan J."/>
            <person name="Larsson K.H."/>
            <person name="Matsuura K."/>
            <person name="Barry K."/>
            <person name="Labutti K."/>
            <person name="Kuo R."/>
            <person name="Ohm R.A."/>
            <person name="Bhattacharya S.S."/>
            <person name="Shirouzu T."/>
            <person name="Yoshinaga Y."/>
            <person name="Martin F.M."/>
            <person name="Grigoriev I.V."/>
            <person name="Hibbett D.S."/>
        </authorList>
    </citation>
    <scope>NUCLEOTIDE SEQUENCE [LARGE SCALE GENOMIC DNA]</scope>
    <source>
        <strain evidence="7 8">CBS 109695</strain>
    </source>
</reference>
<feature type="non-terminal residue" evidence="7">
    <location>
        <position position="288"/>
    </location>
</feature>
<dbReference type="OrthoDB" id="28755at2759"/>
<dbReference type="EMBL" id="KV417880">
    <property type="protein sequence ID" value="KZP04887.1"/>
    <property type="molecule type" value="Genomic_DNA"/>
</dbReference>
<keyword evidence="2" id="KW-0813">Transport</keyword>
<feature type="transmembrane region" description="Helical" evidence="6">
    <location>
        <begin position="193"/>
        <end position="213"/>
    </location>
</feature>
<comment type="subcellular location">
    <subcellularLocation>
        <location evidence="1">Membrane</location>
        <topology evidence="1">Multi-pass membrane protein</topology>
    </subcellularLocation>
</comment>
<dbReference type="Gene3D" id="1.20.1250.20">
    <property type="entry name" value="MFS general substrate transporter like domains"/>
    <property type="match status" value="1"/>
</dbReference>
<dbReference type="Pfam" id="PF13347">
    <property type="entry name" value="MFS_2"/>
    <property type="match status" value="1"/>
</dbReference>
<keyword evidence="3 6" id="KW-0812">Transmembrane</keyword>
<sequence length="288" mass="30930">MTGFASLPVAESGPSNAHLTGQSKILGPSWLRIPSLTVGLLGVRVLWSVEMSYASPYLLQLGLSKSWMAMVFLAGPLSGLIVQPVIGVLADGSTSRWGRRRPYMLGGVVLCMLSMLLLGYTRPIAGWFTRLGTNSNDTLTIGLAVLSIYSIDFSINAGMCYTCTPRTHLVQAVNRALIIDTLPSAQQASGNAWASRMMGVGGIAGFFLGSIDLPHFLPFLGSQQLGALSAIAALFLLGTHALTAMLVKEKVLLRGDPTSRYVSSPCVLRTMWTSMWTLPRVIRKIVSL</sequence>
<name>A0A167VDC1_9AGAM</name>
<feature type="transmembrane region" description="Helical" evidence="6">
    <location>
        <begin position="225"/>
        <end position="247"/>
    </location>
</feature>
<proteinExistence type="predicted"/>
<keyword evidence="5 6" id="KW-0472">Membrane</keyword>
<dbReference type="GO" id="GO:0005886">
    <property type="term" value="C:plasma membrane"/>
    <property type="evidence" value="ECO:0007669"/>
    <property type="project" value="TreeGrafter"/>
</dbReference>
<evidence type="ECO:0008006" key="9">
    <source>
        <dbReference type="Google" id="ProtNLM"/>
    </source>
</evidence>
<evidence type="ECO:0000256" key="2">
    <source>
        <dbReference type="ARBA" id="ARBA00022448"/>
    </source>
</evidence>
<feature type="transmembrane region" description="Helical" evidence="6">
    <location>
        <begin position="141"/>
        <end position="161"/>
    </location>
</feature>
<keyword evidence="4 6" id="KW-1133">Transmembrane helix</keyword>
<dbReference type="Proteomes" id="UP000076532">
    <property type="component" value="Unassembled WGS sequence"/>
</dbReference>
<organism evidence="7 8">
    <name type="scientific">Athelia psychrophila</name>
    <dbReference type="NCBI Taxonomy" id="1759441"/>
    <lineage>
        <taxon>Eukaryota</taxon>
        <taxon>Fungi</taxon>
        <taxon>Dikarya</taxon>
        <taxon>Basidiomycota</taxon>
        <taxon>Agaricomycotina</taxon>
        <taxon>Agaricomycetes</taxon>
        <taxon>Agaricomycetidae</taxon>
        <taxon>Atheliales</taxon>
        <taxon>Atheliaceae</taxon>
        <taxon>Athelia</taxon>
    </lineage>
</organism>
<feature type="transmembrane region" description="Helical" evidence="6">
    <location>
        <begin position="102"/>
        <end position="121"/>
    </location>
</feature>
<accession>A0A167VDC1</accession>
<evidence type="ECO:0000256" key="1">
    <source>
        <dbReference type="ARBA" id="ARBA00004141"/>
    </source>
</evidence>
<gene>
    <name evidence="7" type="ORF">FIBSPDRAFT_708005</name>
</gene>
<dbReference type="AlphaFoldDB" id="A0A167VDC1"/>
<keyword evidence="8" id="KW-1185">Reference proteome</keyword>
<protein>
    <recommendedName>
        <fullName evidence="9">MFS general substrate transporter</fullName>
    </recommendedName>
</protein>
<evidence type="ECO:0000256" key="5">
    <source>
        <dbReference type="ARBA" id="ARBA00023136"/>
    </source>
</evidence>